<organism evidence="3 4">
    <name type="scientific">Sorangium cellulosum</name>
    <name type="common">Polyangium cellulosum</name>
    <dbReference type="NCBI Taxonomy" id="56"/>
    <lineage>
        <taxon>Bacteria</taxon>
        <taxon>Pseudomonadati</taxon>
        <taxon>Myxococcota</taxon>
        <taxon>Polyangia</taxon>
        <taxon>Polyangiales</taxon>
        <taxon>Polyangiaceae</taxon>
        <taxon>Sorangium</taxon>
    </lineage>
</organism>
<proteinExistence type="predicted"/>
<evidence type="ECO:0000313" key="3">
    <source>
        <dbReference type="EMBL" id="AUX44809.1"/>
    </source>
</evidence>
<evidence type="ECO:0000256" key="2">
    <source>
        <dbReference type="SAM" id="Phobius"/>
    </source>
</evidence>
<reference evidence="3 4" key="1">
    <citation type="submission" date="2015-09" db="EMBL/GenBank/DDBJ databases">
        <title>Sorangium comparison.</title>
        <authorList>
            <person name="Zaburannyi N."/>
            <person name="Bunk B."/>
            <person name="Overmann J."/>
            <person name="Mueller R."/>
        </authorList>
    </citation>
    <scope>NUCLEOTIDE SEQUENCE [LARGE SCALE GENOMIC DNA]</scope>
    <source>
        <strain evidence="3 4">So ce26</strain>
    </source>
</reference>
<feature type="region of interest" description="Disordered" evidence="1">
    <location>
        <begin position="223"/>
        <end position="262"/>
    </location>
</feature>
<dbReference type="EMBL" id="CP012673">
    <property type="protein sequence ID" value="AUX44809.1"/>
    <property type="molecule type" value="Genomic_DNA"/>
</dbReference>
<name>A0A2L0F003_SORCE</name>
<dbReference type="AlphaFoldDB" id="A0A2L0F003"/>
<gene>
    <name evidence="3" type="ORF">SOCE26_062770</name>
</gene>
<sequence>MFCPHRFPCACRAPSRGAASSGAAVTACRGARALLSTFAVLAALAPDARAADPPSRDERAAAVALFDEGRALMAAGKHAEACPKLAESQRIDPGIGTLFNLSDCYERIGRTATAWIGFRDVAAAALAAGQMEREKVARARAAALEPRLSRLQIVVPQETALEGIELTRNGVIVGRALWGTAVPLDPGEHRIAAAAPGYKPWESRVVLEKPGVVSVKIPPLTPDPGAAAASTEAPTPPVEQPPVDRPKLPPPPPPQAKGGSLQRPLGMVAVGLGVAGLGAGTVLGFVAKSTFDEANQKGECDDAGQCKNSIGITMRDDAVTQGNIGTAVFVAGAVLAAGGVVLWLTAPSSSDVADTASARGRAETRAAPWQARVGLGPGSVWIEGKL</sequence>
<evidence type="ECO:0008006" key="5">
    <source>
        <dbReference type="Google" id="ProtNLM"/>
    </source>
</evidence>
<keyword evidence="2" id="KW-1133">Transmembrane helix</keyword>
<dbReference type="OrthoDB" id="5505370at2"/>
<protein>
    <recommendedName>
        <fullName evidence="5">PEGA domain-containing protein</fullName>
    </recommendedName>
</protein>
<feature type="compositionally biased region" description="Low complexity" evidence="1">
    <location>
        <begin position="223"/>
        <end position="233"/>
    </location>
</feature>
<keyword evidence="2" id="KW-0472">Membrane</keyword>
<evidence type="ECO:0000256" key="1">
    <source>
        <dbReference type="SAM" id="MobiDB-lite"/>
    </source>
</evidence>
<evidence type="ECO:0000313" key="4">
    <source>
        <dbReference type="Proteomes" id="UP000238348"/>
    </source>
</evidence>
<accession>A0A2L0F003</accession>
<keyword evidence="2" id="KW-0812">Transmembrane</keyword>
<dbReference type="RefSeq" id="WP_104983276.1">
    <property type="nucleotide sequence ID" value="NZ_CP012673.1"/>
</dbReference>
<dbReference type="PROSITE" id="PS51257">
    <property type="entry name" value="PROKAR_LIPOPROTEIN"/>
    <property type="match status" value="1"/>
</dbReference>
<feature type="transmembrane region" description="Helical" evidence="2">
    <location>
        <begin position="265"/>
        <end position="287"/>
    </location>
</feature>
<dbReference type="Proteomes" id="UP000238348">
    <property type="component" value="Chromosome"/>
</dbReference>
<feature type="transmembrane region" description="Helical" evidence="2">
    <location>
        <begin position="324"/>
        <end position="344"/>
    </location>
</feature>